<dbReference type="PANTHER" id="PTHR47738">
    <property type="entry name" value="PTS SYSTEM FRUCTOSE-LIKE EIIA COMPONENT-RELATED"/>
    <property type="match status" value="1"/>
</dbReference>
<dbReference type="GO" id="GO:0030295">
    <property type="term" value="F:protein kinase activator activity"/>
    <property type="evidence" value="ECO:0007669"/>
    <property type="project" value="TreeGrafter"/>
</dbReference>
<dbReference type="KEGG" id="elim:B2M23_16315"/>
<dbReference type="CDD" id="cd00211">
    <property type="entry name" value="PTS_IIA_fru"/>
    <property type="match status" value="1"/>
</dbReference>
<protein>
    <submittedName>
        <fullName evidence="2">Transcriptional regulator</fullName>
    </submittedName>
</protein>
<reference evidence="3" key="1">
    <citation type="journal article" date="2017" name="Sci. Rep.">
        <title>Determination of the Genome and Primary Transcriptome of Syngas Fermenting Eubacterium limosum ATCC 8486.</title>
        <authorList>
            <person name="Song Y."/>
            <person name="Shin J."/>
            <person name="Jeong Y."/>
            <person name="Jin S."/>
            <person name="Lee J.K."/>
            <person name="Kim D.R."/>
            <person name="Kim S.C."/>
            <person name="Cho S."/>
            <person name="Cho B.K."/>
        </authorList>
    </citation>
    <scope>NUCLEOTIDE SEQUENCE [LARGE SCALE GENOMIC DNA]</scope>
    <source>
        <strain evidence="3">ATCC 8486</strain>
    </source>
</reference>
<evidence type="ECO:0000313" key="2">
    <source>
        <dbReference type="EMBL" id="ARD66998.1"/>
    </source>
</evidence>
<name>A0AAC9QWU2_EUBLI</name>
<dbReference type="InterPro" id="IPR002178">
    <property type="entry name" value="PTS_EIIA_type-2_dom"/>
</dbReference>
<evidence type="ECO:0000259" key="1">
    <source>
        <dbReference type="PROSITE" id="PS51094"/>
    </source>
</evidence>
<dbReference type="RefSeq" id="WP_013380181.1">
    <property type="nucleotide sequence ID" value="NZ_CP019962.1"/>
</dbReference>
<dbReference type="SUPFAM" id="SSF55804">
    <property type="entry name" value="Phoshotransferase/anion transport protein"/>
    <property type="match status" value="1"/>
</dbReference>
<sequence>MINEEFVYCNVDFSTSEEMLTTVSKDLFIAGFVTDMYGKKIIEREKKYPTGLKLDGLNIAICHTDPEYVLKNTLFFVRPKHAIKFKNAETLEDIDVDLVIGLVFSSGEEHLKILSFLAGLLSDSLCIHKIKESNTPKQLVMTMKEIFRECE</sequence>
<gene>
    <name evidence="2" type="ORF">B2M23_16315</name>
</gene>
<organism evidence="2 3">
    <name type="scientific">Eubacterium limosum</name>
    <dbReference type="NCBI Taxonomy" id="1736"/>
    <lineage>
        <taxon>Bacteria</taxon>
        <taxon>Bacillati</taxon>
        <taxon>Bacillota</taxon>
        <taxon>Clostridia</taxon>
        <taxon>Eubacteriales</taxon>
        <taxon>Eubacteriaceae</taxon>
        <taxon>Eubacterium</taxon>
    </lineage>
</organism>
<dbReference type="InterPro" id="IPR051541">
    <property type="entry name" value="PTS_SugarTrans_NitroReg"/>
</dbReference>
<dbReference type="AlphaFoldDB" id="A0AAC9QWU2"/>
<evidence type="ECO:0000313" key="3">
    <source>
        <dbReference type="Proteomes" id="UP000192391"/>
    </source>
</evidence>
<dbReference type="GeneID" id="68363044"/>
<dbReference type="InterPro" id="IPR016152">
    <property type="entry name" value="PTrfase/Anion_transptr"/>
</dbReference>
<dbReference type="Pfam" id="PF00359">
    <property type="entry name" value="PTS_EIIA_2"/>
    <property type="match status" value="1"/>
</dbReference>
<feature type="domain" description="PTS EIIA type-2" evidence="1">
    <location>
        <begin position="1"/>
        <end position="146"/>
    </location>
</feature>
<dbReference type="Gene3D" id="3.40.930.10">
    <property type="entry name" value="Mannitol-specific EII, Chain A"/>
    <property type="match status" value="1"/>
</dbReference>
<proteinExistence type="predicted"/>
<dbReference type="Proteomes" id="UP000192391">
    <property type="component" value="Chromosome"/>
</dbReference>
<dbReference type="EMBL" id="CP019962">
    <property type="protein sequence ID" value="ARD66998.1"/>
    <property type="molecule type" value="Genomic_DNA"/>
</dbReference>
<dbReference type="PROSITE" id="PS51094">
    <property type="entry name" value="PTS_EIIA_TYPE_2"/>
    <property type="match status" value="1"/>
</dbReference>
<dbReference type="PANTHER" id="PTHR47738:SF4">
    <property type="entry name" value="PTS SYSTEM GALACTITOL-SPECIFIC EIIA COMPONENT"/>
    <property type="match status" value="1"/>
</dbReference>
<accession>A0AAC9QWU2</accession>